<keyword evidence="3" id="KW-1185">Reference proteome</keyword>
<name>A0A3L6Q3W6_PANMI</name>
<dbReference type="STRING" id="4540.A0A3L6Q3W6"/>
<evidence type="ECO:0000313" key="3">
    <source>
        <dbReference type="Proteomes" id="UP000275267"/>
    </source>
</evidence>
<reference evidence="3" key="1">
    <citation type="journal article" date="2019" name="Nat. Commun.">
        <title>The genome of broomcorn millet.</title>
        <authorList>
            <person name="Zou C."/>
            <person name="Miki D."/>
            <person name="Li D."/>
            <person name="Tang Q."/>
            <person name="Xiao L."/>
            <person name="Rajput S."/>
            <person name="Deng P."/>
            <person name="Jia W."/>
            <person name="Huang R."/>
            <person name="Zhang M."/>
            <person name="Sun Y."/>
            <person name="Hu J."/>
            <person name="Fu X."/>
            <person name="Schnable P.S."/>
            <person name="Li F."/>
            <person name="Zhang H."/>
            <person name="Feng B."/>
            <person name="Zhu X."/>
            <person name="Liu R."/>
            <person name="Schnable J.C."/>
            <person name="Zhu J.-K."/>
            <person name="Zhang H."/>
        </authorList>
    </citation>
    <scope>NUCLEOTIDE SEQUENCE [LARGE SCALE GENOMIC DNA]</scope>
</reference>
<dbReference type="GO" id="GO:0043531">
    <property type="term" value="F:ADP binding"/>
    <property type="evidence" value="ECO:0007669"/>
    <property type="project" value="InterPro"/>
</dbReference>
<dbReference type="PANTHER" id="PTHR36766:SF64">
    <property type="entry name" value="OS12G0206100 PROTEIN"/>
    <property type="match status" value="1"/>
</dbReference>
<proteinExistence type="predicted"/>
<evidence type="ECO:0000259" key="1">
    <source>
        <dbReference type="Pfam" id="PF00931"/>
    </source>
</evidence>
<dbReference type="PRINTS" id="PR00364">
    <property type="entry name" value="DISEASERSIST"/>
</dbReference>
<dbReference type="InterPro" id="IPR027417">
    <property type="entry name" value="P-loop_NTPase"/>
</dbReference>
<dbReference type="OrthoDB" id="652097at2759"/>
<dbReference type="Pfam" id="PF00931">
    <property type="entry name" value="NB-ARC"/>
    <property type="match status" value="1"/>
</dbReference>
<dbReference type="SUPFAM" id="SSF52540">
    <property type="entry name" value="P-loop containing nucleoside triphosphate hydrolases"/>
    <property type="match status" value="1"/>
</dbReference>
<feature type="domain" description="NB-ARC" evidence="1">
    <location>
        <begin position="182"/>
        <end position="359"/>
    </location>
</feature>
<evidence type="ECO:0000313" key="2">
    <source>
        <dbReference type="EMBL" id="RLM69706.1"/>
    </source>
</evidence>
<organism evidence="2 3">
    <name type="scientific">Panicum miliaceum</name>
    <name type="common">Proso millet</name>
    <name type="synonym">Broomcorn millet</name>
    <dbReference type="NCBI Taxonomy" id="4540"/>
    <lineage>
        <taxon>Eukaryota</taxon>
        <taxon>Viridiplantae</taxon>
        <taxon>Streptophyta</taxon>
        <taxon>Embryophyta</taxon>
        <taxon>Tracheophyta</taxon>
        <taxon>Spermatophyta</taxon>
        <taxon>Magnoliopsida</taxon>
        <taxon>Liliopsida</taxon>
        <taxon>Poales</taxon>
        <taxon>Poaceae</taxon>
        <taxon>PACMAD clade</taxon>
        <taxon>Panicoideae</taxon>
        <taxon>Panicodae</taxon>
        <taxon>Paniceae</taxon>
        <taxon>Panicinae</taxon>
        <taxon>Panicum</taxon>
        <taxon>Panicum sect. Panicum</taxon>
    </lineage>
</organism>
<gene>
    <name evidence="2" type="ORF">C2845_PM17G14280</name>
</gene>
<accession>A0A3L6Q3W6</accession>
<comment type="caution">
    <text evidence="2">The sequence shown here is derived from an EMBL/GenBank/DDBJ whole genome shotgun (WGS) entry which is preliminary data.</text>
</comment>
<dbReference type="Gene3D" id="3.40.50.300">
    <property type="entry name" value="P-loop containing nucleotide triphosphate hydrolases"/>
    <property type="match status" value="1"/>
</dbReference>
<dbReference type="AlphaFoldDB" id="A0A3L6Q3W6"/>
<protein>
    <submittedName>
        <fullName evidence="2">Disease resistance protein RGA2-like</fullName>
    </submittedName>
</protein>
<dbReference type="EMBL" id="PQIB02000014">
    <property type="protein sequence ID" value="RLM69706.1"/>
    <property type="molecule type" value="Genomic_DNA"/>
</dbReference>
<dbReference type="PANTHER" id="PTHR36766">
    <property type="entry name" value="PLANT BROAD-SPECTRUM MILDEW RESISTANCE PROTEIN RPW8"/>
    <property type="match status" value="1"/>
</dbReference>
<sequence length="429" mass="47637">METALGAANWLLGQVLNKLSDDLVKAYVSSTELGLNLNSIKREMLYTRALMDEDKLEGTRYATPELGDGLGAKAQHAGNAARHTSGNWLSCFSCCRSKDGAAAAMSLDHGGHVEKLLFNRVEMSNKIKQLIEELHSNCTPVSDLLKIVSGSNPQPHMPAFTKRPDTSSGTTQKLFGRDAIFEKTVEEIISAIYSRKTLSVLPIVGPGGIGKTTFTQHLVNDPRIKQCFPDINVWICVSINFDVLRLTKEILSCLSATENAGNKTTNETTNLDQLQKSIAERLKSERFLVVLDDIWECSSNDEWEKLLAPFKKDETSGNVILVTTRFPKIVEMVTKETIPIDLRGLDPNEFWKFFQICAFGGIQDEHGDQELIGGENEFLQELKEFHVKKESVGFELGELGKLDELGGELKICGLENVRSKQEAKEAKLM</sequence>
<dbReference type="InterPro" id="IPR002182">
    <property type="entry name" value="NB-ARC"/>
</dbReference>
<dbReference type="Proteomes" id="UP000275267">
    <property type="component" value="Unassembled WGS sequence"/>
</dbReference>